<proteinExistence type="inferred from homology"/>
<evidence type="ECO:0000313" key="7">
    <source>
        <dbReference type="EMBL" id="RRA92385.1"/>
    </source>
</evidence>
<organism evidence="7 8">
    <name type="scientific">Paenimyroides viscosum</name>
    <dbReference type="NCBI Taxonomy" id="2488729"/>
    <lineage>
        <taxon>Bacteria</taxon>
        <taxon>Pseudomonadati</taxon>
        <taxon>Bacteroidota</taxon>
        <taxon>Flavobacteriia</taxon>
        <taxon>Flavobacteriales</taxon>
        <taxon>Flavobacteriaceae</taxon>
        <taxon>Paenimyroides</taxon>
    </lineage>
</organism>
<feature type="signal peptide" evidence="5">
    <location>
        <begin position="1"/>
        <end position="18"/>
    </location>
</feature>
<feature type="chain" id="PRO_5017929141" evidence="5">
    <location>
        <begin position="19"/>
        <end position="354"/>
    </location>
</feature>
<evidence type="ECO:0000256" key="2">
    <source>
        <dbReference type="ARBA" id="ARBA00022722"/>
    </source>
</evidence>
<comment type="similarity">
    <text evidence="1">Belongs to the EndA/NucM nuclease family.</text>
</comment>
<dbReference type="EMBL" id="RQTJ01000027">
    <property type="protein sequence ID" value="RRA92385.1"/>
    <property type="molecule type" value="Genomic_DNA"/>
</dbReference>
<keyword evidence="3 5" id="KW-0732">Signal</keyword>
<dbReference type="GO" id="GO:0004518">
    <property type="term" value="F:nuclease activity"/>
    <property type="evidence" value="ECO:0007669"/>
    <property type="project" value="UniProtKB-KW"/>
</dbReference>
<evidence type="ECO:0000313" key="8">
    <source>
        <dbReference type="Proteomes" id="UP000268372"/>
    </source>
</evidence>
<dbReference type="InterPro" id="IPR044925">
    <property type="entry name" value="His-Me_finger_sf"/>
</dbReference>
<dbReference type="AlphaFoldDB" id="A0A3P1AU26"/>
<keyword evidence="4" id="KW-0378">Hydrolase</keyword>
<dbReference type="SUPFAM" id="SSF54060">
    <property type="entry name" value="His-Me finger endonucleases"/>
    <property type="match status" value="1"/>
</dbReference>
<feature type="domain" description="Secretion system C-terminal sorting" evidence="6">
    <location>
        <begin position="286"/>
        <end position="352"/>
    </location>
</feature>
<dbReference type="InterPro" id="IPR007346">
    <property type="entry name" value="Endonuclease-I"/>
</dbReference>
<dbReference type="RefSeq" id="WP_124899964.1">
    <property type="nucleotide sequence ID" value="NZ_RQTJ01000027.1"/>
</dbReference>
<evidence type="ECO:0000256" key="5">
    <source>
        <dbReference type="SAM" id="SignalP"/>
    </source>
</evidence>
<gene>
    <name evidence="7" type="ORF">EG242_11225</name>
</gene>
<keyword evidence="2" id="KW-0540">Nuclease</keyword>
<dbReference type="Pfam" id="PF04231">
    <property type="entry name" value="Endonuclease_1"/>
    <property type="match status" value="1"/>
</dbReference>
<accession>A0A3P1AU26</accession>
<name>A0A3P1AU26_9FLAO</name>
<dbReference type="InterPro" id="IPR026444">
    <property type="entry name" value="Secre_tail"/>
</dbReference>
<dbReference type="GO" id="GO:0016787">
    <property type="term" value="F:hydrolase activity"/>
    <property type="evidence" value="ECO:0007669"/>
    <property type="project" value="UniProtKB-KW"/>
</dbReference>
<dbReference type="Proteomes" id="UP000268372">
    <property type="component" value="Unassembled WGS sequence"/>
</dbReference>
<dbReference type="PANTHER" id="PTHR33607:SF2">
    <property type="entry name" value="ENDONUCLEASE-1"/>
    <property type="match status" value="1"/>
</dbReference>
<protein>
    <submittedName>
        <fullName evidence="7">T9SS C-terminal target domain-containing protein</fullName>
    </submittedName>
</protein>
<sequence>MKNFKLIIAFLLFFTVNAQVPAYYQNIDFNLKGDALKNELSTLITATHTYELIYTPDVWNVLKKADIDPKNADKVLLLYGWNDTDVTKNNDLTRDRSASCHSSNCEDKWVREHVFPRSKGTPNLEFEGPGSDAHHLHAIDYDRNSLRSNFKFIANPTSYITYSRVIQQNGSEYFYPGDEWKGDVARMIMYMYVRYGNRCQPVNVGFGSTTFSFNNDMPNIFLQWNAEDPVSIHEINRNEQIYAAQGNRNPFIDNPHLATKIWNGPAAENKWYSLSTEDVILSNVKVYPTITNDFINIESDGLTETSYKIYDLSGKLIDQDKNQTKINVTNYANGLYMLHLSMSNASKVFKFIKK</sequence>
<reference evidence="7 8" key="1">
    <citation type="submission" date="2018-11" db="EMBL/GenBank/DDBJ databases">
        <title>Flavobacterium sp. nov., YIM 102796 draft genome.</title>
        <authorList>
            <person name="Li G."/>
            <person name="Jiang Y."/>
        </authorList>
    </citation>
    <scope>NUCLEOTIDE SEQUENCE [LARGE SCALE GENOMIC DNA]</scope>
    <source>
        <strain evidence="7 8">YIM 102796</strain>
    </source>
</reference>
<dbReference type="NCBIfam" id="TIGR04183">
    <property type="entry name" value="Por_Secre_tail"/>
    <property type="match status" value="1"/>
</dbReference>
<evidence type="ECO:0000256" key="4">
    <source>
        <dbReference type="ARBA" id="ARBA00022801"/>
    </source>
</evidence>
<dbReference type="OrthoDB" id="5485925at2"/>
<evidence type="ECO:0000259" key="6">
    <source>
        <dbReference type="Pfam" id="PF18962"/>
    </source>
</evidence>
<comment type="caution">
    <text evidence="7">The sequence shown here is derived from an EMBL/GenBank/DDBJ whole genome shotgun (WGS) entry which is preliminary data.</text>
</comment>
<dbReference type="PANTHER" id="PTHR33607">
    <property type="entry name" value="ENDONUCLEASE-1"/>
    <property type="match status" value="1"/>
</dbReference>
<evidence type="ECO:0000256" key="3">
    <source>
        <dbReference type="ARBA" id="ARBA00022729"/>
    </source>
</evidence>
<evidence type="ECO:0000256" key="1">
    <source>
        <dbReference type="ARBA" id="ARBA00006429"/>
    </source>
</evidence>
<dbReference type="Pfam" id="PF18962">
    <property type="entry name" value="Por_Secre_tail"/>
    <property type="match status" value="1"/>
</dbReference>
<keyword evidence="8" id="KW-1185">Reference proteome</keyword>